<proteinExistence type="predicted"/>
<reference evidence="2 3" key="1">
    <citation type="submission" date="2020-02" db="EMBL/GenBank/DDBJ databases">
        <title>Draft genome sequence of Rhizobium tropici.</title>
        <authorList>
            <person name="Khayi S."/>
            <person name="Jemo M."/>
        </authorList>
    </citation>
    <scope>NUCLEOTIDE SEQUENCE [LARGE SCALE GENOMIC DNA]</scope>
    <source>
        <strain evidence="2 3">A12</strain>
    </source>
</reference>
<dbReference type="AlphaFoldDB" id="A0A6P1CH17"/>
<evidence type="ECO:0000313" key="1">
    <source>
        <dbReference type="EMBL" id="MBB6495942.1"/>
    </source>
</evidence>
<dbReference type="EMBL" id="JACHBF010000064">
    <property type="protein sequence ID" value="MBB6495942.1"/>
    <property type="molecule type" value="Genomic_DNA"/>
</dbReference>
<accession>A0A6P1CH17</accession>
<name>A0A6P1CH17_RHITR</name>
<evidence type="ECO:0000313" key="4">
    <source>
        <dbReference type="Proteomes" id="UP000526625"/>
    </source>
</evidence>
<evidence type="ECO:0000313" key="2">
    <source>
        <dbReference type="EMBL" id="NEV15412.1"/>
    </source>
</evidence>
<dbReference type="RefSeq" id="WP_041677645.1">
    <property type="nucleotide sequence ID" value="NZ_JAADZA010000104.1"/>
</dbReference>
<reference evidence="1 4" key="2">
    <citation type="submission" date="2020-08" db="EMBL/GenBank/DDBJ databases">
        <title>Genomic Encyclopedia of Type Strains, Phase IV (KMG-V): Genome sequencing to study the core and pangenomes of soil and plant-associated prokaryotes.</title>
        <authorList>
            <person name="Whitman W."/>
        </authorList>
    </citation>
    <scope>NUCLEOTIDE SEQUENCE [LARGE SCALE GENOMIC DNA]</scope>
    <source>
        <strain evidence="1 4">SEMIA 4059</strain>
    </source>
</reference>
<organism evidence="2 3">
    <name type="scientific">Rhizobium tropici</name>
    <dbReference type="NCBI Taxonomy" id="398"/>
    <lineage>
        <taxon>Bacteria</taxon>
        <taxon>Pseudomonadati</taxon>
        <taxon>Pseudomonadota</taxon>
        <taxon>Alphaproteobacteria</taxon>
        <taxon>Hyphomicrobiales</taxon>
        <taxon>Rhizobiaceae</taxon>
        <taxon>Rhizobium/Agrobacterium group</taxon>
        <taxon>Rhizobium</taxon>
    </lineage>
</organism>
<gene>
    <name evidence="1" type="ORF">GGD45_006416</name>
    <name evidence="2" type="ORF">GXW80_31285</name>
</gene>
<dbReference type="Proteomes" id="UP000471190">
    <property type="component" value="Unassembled WGS sequence"/>
</dbReference>
<keyword evidence="4" id="KW-1185">Reference proteome</keyword>
<protein>
    <submittedName>
        <fullName evidence="2">Uncharacterized protein</fullName>
    </submittedName>
</protein>
<sequence>MKKLTVVDASENADLPLIRPFPTKKPIISMGGCNLLELLSQLNNVVQSTHFWRATIPSMMSAPVILEDAKFESEEVSRFLERETSKAVCKRLEGDQESVIIFEAAADFANAFLRIGDTIIPDIRNDVFGAAFKHLAFDETSELAKAAVIRPDEQYYWVLWKHHFNIFYHKLLKERIQRGVDVVFLSRRFCLTELRDGEFVPLQNLRQLTARNSILNDVENFISAYEGVKILKSAPSLEFTSADAPWGGPWEFHPNNTYYADMRCKFLDMIFPGEDKGSRYLANWIAENEQNANNMRATLGRTQVALIEANNITDEMRHDRDLVERDLEATCAQRDAFARKLDAAETLANALRYESSVKENAIAEQSEINEILSKEIAALRMKLEDIQNAMSFSSNRYSERKGSLLHRLARSIALHFDTSQLRKFGFNEEAYLEENEDVRKQNVNALRHYVIYGMKEGRSFSKA</sequence>
<comment type="caution">
    <text evidence="2">The sequence shown here is derived from an EMBL/GenBank/DDBJ whole genome shotgun (WGS) entry which is preliminary data.</text>
</comment>
<dbReference type="Proteomes" id="UP000526625">
    <property type="component" value="Unassembled WGS sequence"/>
</dbReference>
<dbReference type="EMBL" id="JAADZA010000104">
    <property type="protein sequence ID" value="NEV15412.1"/>
    <property type="molecule type" value="Genomic_DNA"/>
</dbReference>
<evidence type="ECO:0000313" key="3">
    <source>
        <dbReference type="Proteomes" id="UP000471190"/>
    </source>
</evidence>